<evidence type="ECO:0000313" key="1">
    <source>
        <dbReference type="EMBL" id="CDQ06361.1"/>
    </source>
</evidence>
<reference evidence="1" key="1">
    <citation type="journal article" date="2007" name="Science">
        <title>Draft genome of the filarial nematode parasite Brugia malayi.</title>
        <authorList>
            <person name="Ghedin E."/>
            <person name="Wang S."/>
            <person name="Spiro D."/>
            <person name="Caler E."/>
            <person name="Zhao Q."/>
            <person name="Crabtree J."/>
            <person name="Allen J.E."/>
            <person name="Delcher A.L."/>
            <person name="Guiliano D.B."/>
            <person name="Miranda-Saavedra D."/>
            <person name="Angiuoli S.V."/>
            <person name="Creasy T."/>
            <person name="Amedeo P."/>
            <person name="Haas B."/>
            <person name="El-Sayed N.M."/>
            <person name="Wortman J.R."/>
            <person name="Feldblyum T."/>
            <person name="Tallon L."/>
            <person name="Schatz M."/>
            <person name="Shumway M."/>
            <person name="Koo H."/>
            <person name="Salzberg S.L."/>
            <person name="Schobel S."/>
            <person name="Pertea M."/>
            <person name="Pop M."/>
            <person name="White O."/>
            <person name="Barton G.J."/>
            <person name="Carlow C.K."/>
            <person name="Crawford M.J."/>
            <person name="Daub J."/>
            <person name="Dimmic M.W."/>
            <person name="Estes C.F."/>
            <person name="Foster J.M."/>
            <person name="Ganatra M."/>
            <person name="Gregory W.F."/>
            <person name="Johnson N.M."/>
            <person name="Jin J."/>
            <person name="Komuniecki R."/>
            <person name="Korf I."/>
            <person name="Kumar S."/>
            <person name="Laney S."/>
            <person name="Li B.W."/>
            <person name="Li W."/>
            <person name="Lindblom T.H."/>
            <person name="Lustigman S."/>
            <person name="Ma D."/>
            <person name="Maina C.V."/>
            <person name="Martin D.M."/>
            <person name="McCarter J.P."/>
            <person name="McReynolds L."/>
            <person name="Mitreva M."/>
            <person name="Nutman T.B."/>
            <person name="Parkinson J."/>
            <person name="Peregrin-Alvarez J.M."/>
            <person name="Poole C."/>
            <person name="Ren Q."/>
            <person name="Saunders L."/>
            <person name="Sluder A.E."/>
            <person name="Smith K."/>
            <person name="Stanke M."/>
            <person name="Unnasch T.R."/>
            <person name="Ware J."/>
            <person name="Wei A.D."/>
            <person name="Weil G."/>
            <person name="Williams D.J."/>
            <person name="Zhang Y."/>
            <person name="Williams S.A."/>
            <person name="Fraser-Liggett C."/>
            <person name="Slatko B."/>
            <person name="Blaxter M.L."/>
            <person name="Scott A.L."/>
        </authorList>
    </citation>
    <scope>NUCLEOTIDE SEQUENCE</scope>
    <source>
        <strain evidence="1">FR3</strain>
    </source>
</reference>
<dbReference type="AlphaFoldDB" id="A0A1I9G8I6"/>
<accession>A0A1I9G8I6</accession>
<name>A0A1I9G8I6_BRUMA</name>
<reference evidence="1" key="2">
    <citation type="submission" date="2012-12" db="EMBL/GenBank/DDBJ databases">
        <authorList>
            <consortium name="WormBase Consortium"/>
            <person name="Ghedin E."/>
            <person name="Paulini M."/>
        </authorList>
    </citation>
    <scope>NUCLEOTIDE SEQUENCE</scope>
    <source>
        <strain evidence="1">FR3</strain>
    </source>
</reference>
<protein>
    <submittedName>
        <fullName evidence="1">Bm7906</fullName>
    </submittedName>
</protein>
<gene>
    <name evidence="1" type="primary">Bm7906</name>
    <name evidence="1" type="ORF">BM_Bm7906</name>
</gene>
<dbReference type="EMBL" id="LN855064">
    <property type="protein sequence ID" value="CDQ06361.1"/>
    <property type="molecule type" value="Genomic_DNA"/>
</dbReference>
<organism evidence="1">
    <name type="scientific">Brugia malayi</name>
    <name type="common">Filarial nematode worm</name>
    <dbReference type="NCBI Taxonomy" id="6279"/>
    <lineage>
        <taxon>Eukaryota</taxon>
        <taxon>Metazoa</taxon>
        <taxon>Ecdysozoa</taxon>
        <taxon>Nematoda</taxon>
        <taxon>Chromadorea</taxon>
        <taxon>Rhabditida</taxon>
        <taxon>Spirurina</taxon>
        <taxon>Spiruromorpha</taxon>
        <taxon>Filarioidea</taxon>
        <taxon>Onchocercidae</taxon>
        <taxon>Brugia</taxon>
    </lineage>
</organism>
<proteinExistence type="predicted"/>
<sequence length="111" mass="12561">MPSLSDDSITTEIPLKIIDNHAETDISLRTDDDFHEGVSLLLSIDDAIKEELFMSDNDGSSINDDRIKPNIGHTNLELFEDTAAELFSQYLKVFTQPQALERSVKVYIIIY</sequence>